<feature type="compositionally biased region" description="Acidic residues" evidence="5">
    <location>
        <begin position="176"/>
        <end position="196"/>
    </location>
</feature>
<protein>
    <submittedName>
        <fullName evidence="7">Ribosomal biogenesis protein GAR2</fullName>
    </submittedName>
</protein>
<keyword evidence="8" id="KW-1185">Reference proteome</keyword>
<dbReference type="EMBL" id="WJXW01000003">
    <property type="protein sequence ID" value="KAF9738595.1"/>
    <property type="molecule type" value="Genomic_DNA"/>
</dbReference>
<dbReference type="Proteomes" id="UP000756921">
    <property type="component" value="Unassembled WGS sequence"/>
</dbReference>
<dbReference type="Gene3D" id="3.30.70.330">
    <property type="match status" value="1"/>
</dbReference>
<feature type="compositionally biased region" description="Basic residues" evidence="5">
    <location>
        <begin position="129"/>
        <end position="138"/>
    </location>
</feature>
<dbReference type="SMART" id="SM00360">
    <property type="entry name" value="RRM"/>
    <property type="match status" value="1"/>
</dbReference>
<evidence type="ECO:0000313" key="8">
    <source>
        <dbReference type="Proteomes" id="UP000756921"/>
    </source>
</evidence>
<comment type="subcellular location">
    <subcellularLocation>
        <location evidence="1">Nucleus</location>
        <location evidence="1">Nucleolus</location>
    </subcellularLocation>
</comment>
<dbReference type="Pfam" id="PF00076">
    <property type="entry name" value="RRM_1"/>
    <property type="match status" value="1"/>
</dbReference>
<evidence type="ECO:0000256" key="2">
    <source>
        <dbReference type="ARBA" id="ARBA00022884"/>
    </source>
</evidence>
<feature type="domain" description="RRM" evidence="6">
    <location>
        <begin position="252"/>
        <end position="330"/>
    </location>
</feature>
<dbReference type="CDD" id="cd12307">
    <property type="entry name" value="RRM_NIFK_like"/>
    <property type="match status" value="1"/>
</dbReference>
<feature type="region of interest" description="Disordered" evidence="5">
    <location>
        <begin position="422"/>
        <end position="511"/>
    </location>
</feature>
<dbReference type="PANTHER" id="PTHR46754">
    <property type="entry name" value="MKI67 FHA DOMAIN-INTERACTING NUCLEOLAR PHOSPHOPROTEIN"/>
    <property type="match status" value="1"/>
</dbReference>
<name>A0A9P6KTT2_9PLEO</name>
<feature type="compositionally biased region" description="Low complexity" evidence="5">
    <location>
        <begin position="148"/>
        <end position="158"/>
    </location>
</feature>
<dbReference type="PROSITE" id="PS50102">
    <property type="entry name" value="RRM"/>
    <property type="match status" value="1"/>
</dbReference>
<dbReference type="SUPFAM" id="SSF54928">
    <property type="entry name" value="RNA-binding domain, RBD"/>
    <property type="match status" value="1"/>
</dbReference>
<evidence type="ECO:0000313" key="7">
    <source>
        <dbReference type="EMBL" id="KAF9738595.1"/>
    </source>
</evidence>
<proteinExistence type="predicted"/>
<comment type="caution">
    <text evidence="7">The sequence shown here is derived from an EMBL/GenBank/DDBJ whole genome shotgun (WGS) entry which is preliminary data.</text>
</comment>
<gene>
    <name evidence="7" type="ORF">PMIN01_03878</name>
</gene>
<dbReference type="InterPro" id="IPR012677">
    <property type="entry name" value="Nucleotide-bd_a/b_plait_sf"/>
</dbReference>
<accession>A0A9P6KTT2</accession>
<feature type="compositionally biased region" description="Acidic residues" evidence="5">
    <location>
        <begin position="209"/>
        <end position="227"/>
    </location>
</feature>
<dbReference type="InterPro" id="IPR000504">
    <property type="entry name" value="RRM_dom"/>
</dbReference>
<feature type="region of interest" description="Disordered" evidence="5">
    <location>
        <begin position="1"/>
        <end position="227"/>
    </location>
</feature>
<dbReference type="OrthoDB" id="21467at2759"/>
<dbReference type="InterPro" id="IPR035979">
    <property type="entry name" value="RBD_domain_sf"/>
</dbReference>
<evidence type="ECO:0000259" key="6">
    <source>
        <dbReference type="PROSITE" id="PS50102"/>
    </source>
</evidence>
<reference evidence="7" key="1">
    <citation type="journal article" date="2020" name="Mol. Plant Microbe Interact.">
        <title>Genome Sequence of the Biocontrol Agent Coniothyrium minitans strain Conio (IMI 134523).</title>
        <authorList>
            <person name="Patel D."/>
            <person name="Shittu T.A."/>
            <person name="Baroncelli R."/>
            <person name="Muthumeenakshi S."/>
            <person name="Osborne T.H."/>
            <person name="Janganan T.K."/>
            <person name="Sreenivasaprasad S."/>
        </authorList>
    </citation>
    <scope>NUCLEOTIDE SEQUENCE</scope>
    <source>
        <strain evidence="7">Conio</strain>
    </source>
</reference>
<dbReference type="GO" id="GO:0005730">
    <property type="term" value="C:nucleolus"/>
    <property type="evidence" value="ECO:0007669"/>
    <property type="project" value="UniProtKB-SubCell"/>
</dbReference>
<organism evidence="7 8">
    <name type="scientific">Paraphaeosphaeria minitans</name>
    <dbReference type="NCBI Taxonomy" id="565426"/>
    <lineage>
        <taxon>Eukaryota</taxon>
        <taxon>Fungi</taxon>
        <taxon>Dikarya</taxon>
        <taxon>Ascomycota</taxon>
        <taxon>Pezizomycotina</taxon>
        <taxon>Dothideomycetes</taxon>
        <taxon>Pleosporomycetidae</taxon>
        <taxon>Pleosporales</taxon>
        <taxon>Massarineae</taxon>
        <taxon>Didymosphaeriaceae</taxon>
        <taxon>Paraphaeosphaeria</taxon>
    </lineage>
</organism>
<keyword evidence="2 4" id="KW-0694">RNA-binding</keyword>
<feature type="compositionally biased region" description="Low complexity" evidence="5">
    <location>
        <begin position="52"/>
        <end position="68"/>
    </location>
</feature>
<feature type="compositionally biased region" description="Low complexity" evidence="5">
    <location>
        <begin position="80"/>
        <end position="89"/>
    </location>
</feature>
<sequence length="511" mass="55808">MAASDVQSKKRKGATDAQPKAKKARKSDDIAVEASAVVEAPKPKKSKKSKAVEPAETVTVEETVVVTEKPAKKAKKTKDAAPAVEAAPESDAKPAKKPKKGKKAAEAEASVTEEDIQDALAVAEEPKPKKEKKSKKSKKTDTVEEPAAEPIVEEVAAAVEEKKPKKGKKSKKEEAVVDAEETAVAESNDAEDEVLDDQTAALLAGFESDRDESDLEKEDEEFDEDALAEAGQEISKKKRKELDQARKDAAPAVVYLGRVPHGFFEPQMKKYFTQFGRVLRLRLSRNKKTGASKHFAFIEFANGEVADIVAKTMHNYLMFGHILQCRVVPSEQVHPELFKGANQRFKIDPRNQKERAALARGATRDVWEKRVQRENKRRTGKAKGLLEEFGYEFNAPSVKAVDSVPKKAAAVEDAPAQAQLTAVEADAEPKAEAAVATEEVAAKKSKKSSKDKKRKSGVPEATEEAEVPAPKSKKAKKEAQPETEVIVEKKRKISQNGTTTTTAKKTKKVNA</sequence>
<keyword evidence="3" id="KW-0539">Nucleus</keyword>
<evidence type="ECO:0000256" key="5">
    <source>
        <dbReference type="SAM" id="MobiDB-lite"/>
    </source>
</evidence>
<evidence type="ECO:0000256" key="1">
    <source>
        <dbReference type="ARBA" id="ARBA00004604"/>
    </source>
</evidence>
<evidence type="ECO:0000256" key="3">
    <source>
        <dbReference type="ARBA" id="ARBA00023242"/>
    </source>
</evidence>
<dbReference type="GO" id="GO:0003723">
    <property type="term" value="F:RNA binding"/>
    <property type="evidence" value="ECO:0007669"/>
    <property type="project" value="UniProtKB-UniRule"/>
</dbReference>
<feature type="compositionally biased region" description="Basic residues" evidence="5">
    <location>
        <begin position="443"/>
        <end position="456"/>
    </location>
</feature>
<evidence type="ECO:0000256" key="4">
    <source>
        <dbReference type="PROSITE-ProRule" id="PRU00176"/>
    </source>
</evidence>
<dbReference type="AlphaFoldDB" id="A0A9P6KTT2"/>